<reference evidence="2 3" key="3">
    <citation type="submission" date="2019-11" db="EMBL/GenBank/DDBJ databases">
        <title>A de novo genome assembly of a pear dwarfing rootstock.</title>
        <authorList>
            <person name="Wang F."/>
            <person name="Wang J."/>
            <person name="Li S."/>
            <person name="Zhang Y."/>
            <person name="Fang M."/>
            <person name="Ma L."/>
            <person name="Zhao Y."/>
            <person name="Jiang S."/>
        </authorList>
    </citation>
    <scope>NUCLEOTIDE SEQUENCE [LARGE SCALE GENOMIC DNA]</scope>
    <source>
        <strain evidence="2">S2</strain>
        <tissue evidence="2">Leaf</tissue>
    </source>
</reference>
<dbReference type="Proteomes" id="UP000327157">
    <property type="component" value="Chromosome 5"/>
</dbReference>
<keyword evidence="1" id="KW-1133">Transmembrane helix</keyword>
<reference evidence="2 3" key="1">
    <citation type="submission" date="2019-09" db="EMBL/GenBank/DDBJ databases">
        <authorList>
            <person name="Ou C."/>
        </authorList>
    </citation>
    <scope>NUCLEOTIDE SEQUENCE [LARGE SCALE GENOMIC DNA]</scope>
    <source>
        <strain evidence="2">S2</strain>
        <tissue evidence="2">Leaf</tissue>
    </source>
</reference>
<keyword evidence="1" id="KW-0812">Transmembrane</keyword>
<sequence>MLRRGSVTISLLSNATVLVGWCQPRRRLRRRRGCTVWLGNKRRRFSPGSWPVLQLGDMAGSIWMFMKMVPNERWIDAYNWSLPILRPQMFPLC</sequence>
<evidence type="ECO:0000313" key="3">
    <source>
        <dbReference type="Proteomes" id="UP000327157"/>
    </source>
</evidence>
<comment type="caution">
    <text evidence="2">The sequence shown here is derived from an EMBL/GenBank/DDBJ whole genome shotgun (WGS) entry which is preliminary data.</text>
</comment>
<accession>A0A5N5INV0</accession>
<keyword evidence="1" id="KW-0472">Membrane</keyword>
<dbReference type="OrthoDB" id="1022321at2759"/>
<reference evidence="3" key="2">
    <citation type="submission" date="2019-10" db="EMBL/GenBank/DDBJ databases">
        <title>A de novo genome assembly of a pear dwarfing rootstock.</title>
        <authorList>
            <person name="Wang F."/>
            <person name="Wang J."/>
            <person name="Li S."/>
            <person name="Zhang Y."/>
            <person name="Fang M."/>
            <person name="Ma L."/>
            <person name="Zhao Y."/>
            <person name="Jiang S."/>
        </authorList>
    </citation>
    <scope>NUCLEOTIDE SEQUENCE [LARGE SCALE GENOMIC DNA]</scope>
</reference>
<dbReference type="AlphaFoldDB" id="A0A5N5INV0"/>
<feature type="transmembrane region" description="Helical" evidence="1">
    <location>
        <begin position="6"/>
        <end position="22"/>
    </location>
</feature>
<evidence type="ECO:0000313" key="2">
    <source>
        <dbReference type="EMBL" id="KAB2636634.1"/>
    </source>
</evidence>
<proteinExistence type="predicted"/>
<dbReference type="EMBL" id="SMOL01000004">
    <property type="protein sequence ID" value="KAB2636634.1"/>
    <property type="molecule type" value="Genomic_DNA"/>
</dbReference>
<protein>
    <submittedName>
        <fullName evidence="2">Uncharacterized protein</fullName>
    </submittedName>
</protein>
<name>A0A5N5INV0_9ROSA</name>
<keyword evidence="3" id="KW-1185">Reference proteome</keyword>
<evidence type="ECO:0000256" key="1">
    <source>
        <dbReference type="SAM" id="Phobius"/>
    </source>
</evidence>
<gene>
    <name evidence="2" type="ORF">D8674_027168</name>
</gene>
<organism evidence="2 3">
    <name type="scientific">Pyrus ussuriensis x Pyrus communis</name>
    <dbReference type="NCBI Taxonomy" id="2448454"/>
    <lineage>
        <taxon>Eukaryota</taxon>
        <taxon>Viridiplantae</taxon>
        <taxon>Streptophyta</taxon>
        <taxon>Embryophyta</taxon>
        <taxon>Tracheophyta</taxon>
        <taxon>Spermatophyta</taxon>
        <taxon>Magnoliopsida</taxon>
        <taxon>eudicotyledons</taxon>
        <taxon>Gunneridae</taxon>
        <taxon>Pentapetalae</taxon>
        <taxon>rosids</taxon>
        <taxon>fabids</taxon>
        <taxon>Rosales</taxon>
        <taxon>Rosaceae</taxon>
        <taxon>Amygdaloideae</taxon>
        <taxon>Maleae</taxon>
        <taxon>Pyrus</taxon>
    </lineage>
</organism>